<keyword evidence="2" id="KW-1185">Reference proteome</keyword>
<name>A0A7T8KG70_CALRO</name>
<dbReference type="Proteomes" id="UP000595437">
    <property type="component" value="Chromosome 5"/>
</dbReference>
<accession>A0A7T8KG70</accession>
<evidence type="ECO:0000313" key="2">
    <source>
        <dbReference type="Proteomes" id="UP000595437"/>
    </source>
</evidence>
<reference evidence="2" key="1">
    <citation type="submission" date="2021-01" db="EMBL/GenBank/DDBJ databases">
        <title>Caligus Genome Assembly.</title>
        <authorList>
            <person name="Gallardo-Escarate C."/>
        </authorList>
    </citation>
    <scope>NUCLEOTIDE SEQUENCE [LARGE SCALE GENOMIC DNA]</scope>
</reference>
<proteinExistence type="predicted"/>
<feature type="non-terminal residue" evidence="1">
    <location>
        <position position="1"/>
    </location>
</feature>
<gene>
    <name evidence="1" type="ORF">FKW44_008431</name>
</gene>
<dbReference type="AlphaFoldDB" id="A0A7T8KG70"/>
<evidence type="ECO:0000313" key="1">
    <source>
        <dbReference type="EMBL" id="QQP55289.1"/>
    </source>
</evidence>
<dbReference type="EMBL" id="CP045894">
    <property type="protein sequence ID" value="QQP55289.1"/>
    <property type="molecule type" value="Genomic_DNA"/>
</dbReference>
<protein>
    <submittedName>
        <fullName evidence="1">Uncharacterized protein</fullName>
    </submittedName>
</protein>
<organism evidence="1 2">
    <name type="scientific">Caligus rogercresseyi</name>
    <name type="common">Sea louse</name>
    <dbReference type="NCBI Taxonomy" id="217165"/>
    <lineage>
        <taxon>Eukaryota</taxon>
        <taxon>Metazoa</taxon>
        <taxon>Ecdysozoa</taxon>
        <taxon>Arthropoda</taxon>
        <taxon>Crustacea</taxon>
        <taxon>Multicrustacea</taxon>
        <taxon>Hexanauplia</taxon>
        <taxon>Copepoda</taxon>
        <taxon>Siphonostomatoida</taxon>
        <taxon>Caligidae</taxon>
        <taxon>Caligus</taxon>
    </lineage>
</organism>
<sequence length="80" mass="9262">IACIYDIVKEKMERFYVSIVSMERAFDVNVDFLPNLALKATLVVPANKVFRVGLDLLDLLDRLDSWAHQDFMDLKDAMVR</sequence>